<evidence type="ECO:0000256" key="2">
    <source>
        <dbReference type="ARBA" id="ARBA00007935"/>
    </source>
</evidence>
<dbReference type="RefSeq" id="WP_253768584.1">
    <property type="nucleotide sequence ID" value="NZ_JAMTCK010000003.1"/>
</dbReference>
<evidence type="ECO:0000256" key="9">
    <source>
        <dbReference type="SAM" id="Phobius"/>
    </source>
</evidence>
<feature type="transmembrane region" description="Helical" evidence="9">
    <location>
        <begin position="277"/>
        <end position="302"/>
    </location>
</feature>
<dbReference type="Gene3D" id="1.10.3470.10">
    <property type="entry name" value="ABC transporter involved in vitamin B12 uptake, BtuC"/>
    <property type="match status" value="1"/>
</dbReference>
<dbReference type="Pfam" id="PF01032">
    <property type="entry name" value="FecCD"/>
    <property type="match status" value="1"/>
</dbReference>
<dbReference type="GO" id="GO:0022857">
    <property type="term" value="F:transmembrane transporter activity"/>
    <property type="evidence" value="ECO:0007669"/>
    <property type="project" value="InterPro"/>
</dbReference>
<dbReference type="AlphaFoldDB" id="A0AAE3KFR3"/>
<gene>
    <name evidence="10" type="ORF">LX83_001529</name>
</gene>
<keyword evidence="4" id="KW-1003">Cell membrane</keyword>
<dbReference type="InterPro" id="IPR037294">
    <property type="entry name" value="ABC_BtuC-like"/>
</dbReference>
<evidence type="ECO:0000256" key="6">
    <source>
        <dbReference type="ARBA" id="ARBA00022989"/>
    </source>
</evidence>
<feature type="region of interest" description="Disordered" evidence="8">
    <location>
        <begin position="1"/>
        <end position="20"/>
    </location>
</feature>
<accession>A0AAE3KFR3</accession>
<keyword evidence="7 9" id="KW-0472">Membrane</keyword>
<dbReference type="GO" id="GO:0033214">
    <property type="term" value="P:siderophore-iron import into cell"/>
    <property type="evidence" value="ECO:0007669"/>
    <property type="project" value="TreeGrafter"/>
</dbReference>
<evidence type="ECO:0000256" key="5">
    <source>
        <dbReference type="ARBA" id="ARBA00022692"/>
    </source>
</evidence>
<evidence type="ECO:0000256" key="3">
    <source>
        <dbReference type="ARBA" id="ARBA00022448"/>
    </source>
</evidence>
<feature type="transmembrane region" description="Helical" evidence="9">
    <location>
        <begin position="236"/>
        <end position="257"/>
    </location>
</feature>
<comment type="caution">
    <text evidence="10">The sequence shown here is derived from an EMBL/GenBank/DDBJ whole genome shotgun (WGS) entry which is preliminary data.</text>
</comment>
<dbReference type="EMBL" id="JAMTCK010000003">
    <property type="protein sequence ID" value="MCP2164689.1"/>
    <property type="molecule type" value="Genomic_DNA"/>
</dbReference>
<reference evidence="10" key="1">
    <citation type="submission" date="2022-06" db="EMBL/GenBank/DDBJ databases">
        <title>Genomic Encyclopedia of Archaeal and Bacterial Type Strains, Phase II (KMG-II): from individual species to whole genera.</title>
        <authorList>
            <person name="Goeker M."/>
        </authorList>
    </citation>
    <scope>NUCLEOTIDE SEQUENCE</scope>
    <source>
        <strain evidence="10">DSM 43935</strain>
    </source>
</reference>
<keyword evidence="11" id="KW-1185">Reference proteome</keyword>
<evidence type="ECO:0000256" key="4">
    <source>
        <dbReference type="ARBA" id="ARBA00022475"/>
    </source>
</evidence>
<keyword evidence="3" id="KW-0813">Transport</keyword>
<feature type="transmembrane region" description="Helical" evidence="9">
    <location>
        <begin position="345"/>
        <end position="364"/>
    </location>
</feature>
<evidence type="ECO:0000256" key="1">
    <source>
        <dbReference type="ARBA" id="ARBA00004651"/>
    </source>
</evidence>
<dbReference type="Proteomes" id="UP001206128">
    <property type="component" value="Unassembled WGS sequence"/>
</dbReference>
<feature type="transmembrane region" description="Helical" evidence="9">
    <location>
        <begin position="188"/>
        <end position="206"/>
    </location>
</feature>
<evidence type="ECO:0000313" key="11">
    <source>
        <dbReference type="Proteomes" id="UP001206128"/>
    </source>
</evidence>
<feature type="transmembrane region" description="Helical" evidence="9">
    <location>
        <begin position="96"/>
        <end position="116"/>
    </location>
</feature>
<protein>
    <submittedName>
        <fullName evidence="10">Iron complex transport system permease protein</fullName>
    </submittedName>
</protein>
<dbReference type="PANTHER" id="PTHR30472:SF24">
    <property type="entry name" value="FERRIC ENTEROBACTIN TRANSPORT SYSTEM PERMEASE PROTEIN FEPG"/>
    <property type="match status" value="1"/>
</dbReference>
<dbReference type="CDD" id="cd06550">
    <property type="entry name" value="TM_ABC_iron-siderophores_like"/>
    <property type="match status" value="1"/>
</dbReference>
<comment type="subcellular location">
    <subcellularLocation>
        <location evidence="1">Cell membrane</location>
        <topology evidence="1">Multi-pass membrane protein</topology>
    </subcellularLocation>
</comment>
<feature type="transmembrane region" description="Helical" evidence="9">
    <location>
        <begin position="38"/>
        <end position="59"/>
    </location>
</feature>
<dbReference type="PANTHER" id="PTHR30472">
    <property type="entry name" value="FERRIC ENTEROBACTIN TRANSPORT SYSTEM PERMEASE PROTEIN"/>
    <property type="match status" value="1"/>
</dbReference>
<evidence type="ECO:0000256" key="7">
    <source>
        <dbReference type="ARBA" id="ARBA00023136"/>
    </source>
</evidence>
<dbReference type="InterPro" id="IPR000522">
    <property type="entry name" value="ABC_transptr_permease_BtuC"/>
</dbReference>
<name>A0AAE3KFR3_9PSEU</name>
<proteinExistence type="inferred from homology"/>
<evidence type="ECO:0000256" key="8">
    <source>
        <dbReference type="SAM" id="MobiDB-lite"/>
    </source>
</evidence>
<keyword evidence="6 9" id="KW-1133">Transmembrane helix</keyword>
<evidence type="ECO:0000313" key="10">
    <source>
        <dbReference type="EMBL" id="MCP2164689.1"/>
    </source>
</evidence>
<feature type="transmembrane region" description="Helical" evidence="9">
    <location>
        <begin position="128"/>
        <end position="150"/>
    </location>
</feature>
<sequence>MTPSKSPTAPPGAPPARTTRVAGRPALRLGPASWVLRVRALLVPVLGLALLVLLMAVNIGRGDFPISVGSVLDVLLGGGSRRDQFIVLDLRLPRSLTGALVGAALGLSGAIVQSIARNPLASPDVLGITWGASAGAVTVVVLGGSAGGISGLASSLGVPLAALAGGLIAGLAVYLLSWRRGIEGHRMVLVGIAISTLAVNLTNWLLTLGDVNDAARAMVWLTGSLNGRGWEHVQPVAIALALLVPATLFGAHALGALRFGEDTARGLGVRVNTARALLVLFAVLLAAVATAGAGPIGFVALATPQIALRLSGVGQPPLIASAVLGAALTVGADLVARTAFGAVELPVGVLTASLGAPYLMFLLVRGRRKVRA</sequence>
<keyword evidence="5 9" id="KW-0812">Transmembrane</keyword>
<organism evidence="10 11">
    <name type="scientific">Goodfellowiella coeruleoviolacea</name>
    <dbReference type="NCBI Taxonomy" id="334858"/>
    <lineage>
        <taxon>Bacteria</taxon>
        <taxon>Bacillati</taxon>
        <taxon>Actinomycetota</taxon>
        <taxon>Actinomycetes</taxon>
        <taxon>Pseudonocardiales</taxon>
        <taxon>Pseudonocardiaceae</taxon>
        <taxon>Goodfellowiella</taxon>
    </lineage>
</organism>
<dbReference type="FunFam" id="1.10.3470.10:FF:000001">
    <property type="entry name" value="Vitamin B12 ABC transporter permease BtuC"/>
    <property type="match status" value="1"/>
</dbReference>
<dbReference type="GO" id="GO:0005886">
    <property type="term" value="C:plasma membrane"/>
    <property type="evidence" value="ECO:0007669"/>
    <property type="project" value="UniProtKB-SubCell"/>
</dbReference>
<comment type="similarity">
    <text evidence="2">Belongs to the binding-protein-dependent transport system permease family. FecCD subfamily.</text>
</comment>
<dbReference type="SUPFAM" id="SSF81345">
    <property type="entry name" value="ABC transporter involved in vitamin B12 uptake, BtuC"/>
    <property type="match status" value="1"/>
</dbReference>
<feature type="transmembrane region" description="Helical" evidence="9">
    <location>
        <begin position="156"/>
        <end position="176"/>
    </location>
</feature>